<feature type="compositionally biased region" description="Basic and acidic residues" evidence="6">
    <location>
        <begin position="71"/>
        <end position="81"/>
    </location>
</feature>
<accession>A0A493T5I5</accession>
<reference evidence="8" key="3">
    <citation type="submission" date="2025-09" db="UniProtKB">
        <authorList>
            <consortium name="Ensembl"/>
        </authorList>
    </citation>
    <scope>IDENTIFICATION</scope>
</reference>
<feature type="domain" description="Ribosomal RNA large subunit methyltransferase K/L-like methyltransferase" evidence="7">
    <location>
        <begin position="291"/>
        <end position="474"/>
    </location>
</feature>
<gene>
    <name evidence="8" type="primary">THUMPD3</name>
</gene>
<protein>
    <submittedName>
        <fullName evidence="8">THUMP domain containing 3</fullName>
    </submittedName>
</protein>
<evidence type="ECO:0000256" key="3">
    <source>
        <dbReference type="ARBA" id="ARBA00022603"/>
    </source>
</evidence>
<feature type="compositionally biased region" description="Basic residues" evidence="6">
    <location>
        <begin position="119"/>
        <end position="128"/>
    </location>
</feature>
<name>A0A493T5I5_ANAPP</name>
<dbReference type="FunFam" id="3.40.50.150:FF:000073">
    <property type="entry name" value="THUMP domain containing 3"/>
    <property type="match status" value="1"/>
</dbReference>
<dbReference type="GO" id="GO:0016423">
    <property type="term" value="F:tRNA (guanine) methyltransferase activity"/>
    <property type="evidence" value="ECO:0007669"/>
    <property type="project" value="TreeGrafter"/>
</dbReference>
<keyword evidence="9" id="KW-1185">Reference proteome</keyword>
<dbReference type="GeneTree" id="ENSGT00530000063557"/>
<dbReference type="GO" id="GO:0005737">
    <property type="term" value="C:cytoplasm"/>
    <property type="evidence" value="ECO:0007669"/>
    <property type="project" value="UniProtKB-SubCell"/>
</dbReference>
<keyword evidence="2" id="KW-0963">Cytoplasm</keyword>
<evidence type="ECO:0000256" key="5">
    <source>
        <dbReference type="ARBA" id="ARBA00022694"/>
    </source>
</evidence>
<reference evidence="8 9" key="1">
    <citation type="submission" date="2017-10" db="EMBL/GenBank/DDBJ databases">
        <title>A new Pekin duck reference genome.</title>
        <authorList>
            <person name="Hou Z.-C."/>
            <person name="Zhou Z.-K."/>
            <person name="Zhu F."/>
            <person name="Hou S.-S."/>
        </authorList>
    </citation>
    <scope>NUCLEOTIDE SEQUENCE [LARGE SCALE GENOMIC DNA]</scope>
</reference>
<feature type="compositionally biased region" description="Low complexity" evidence="6">
    <location>
        <begin position="218"/>
        <end position="233"/>
    </location>
</feature>
<dbReference type="Pfam" id="PF01170">
    <property type="entry name" value="UPF0020"/>
    <property type="match status" value="1"/>
</dbReference>
<dbReference type="InterPro" id="IPR000241">
    <property type="entry name" value="RlmKL-like_Mtase"/>
</dbReference>
<dbReference type="Proteomes" id="UP000016666">
    <property type="component" value="Chromosome 13"/>
</dbReference>
<dbReference type="PANTHER" id="PTHR14911">
    <property type="entry name" value="THUMP DOMAIN-CONTAINING"/>
    <property type="match status" value="1"/>
</dbReference>
<feature type="compositionally biased region" description="Pro residues" evidence="6">
    <location>
        <begin position="159"/>
        <end position="168"/>
    </location>
</feature>
<dbReference type="GO" id="GO:0043527">
    <property type="term" value="C:tRNA methyltransferase complex"/>
    <property type="evidence" value="ECO:0007669"/>
    <property type="project" value="UniProtKB-ARBA"/>
</dbReference>
<evidence type="ECO:0000313" key="8">
    <source>
        <dbReference type="Ensembl" id="ENSAPLP00000021101.1"/>
    </source>
</evidence>
<dbReference type="PROSITE" id="PS01261">
    <property type="entry name" value="UPF0020"/>
    <property type="match status" value="1"/>
</dbReference>
<feature type="region of interest" description="Disordered" evidence="6">
    <location>
        <begin position="65"/>
        <end position="240"/>
    </location>
</feature>
<dbReference type="Ensembl" id="ENSAPLT00000025153.1">
    <property type="protein sequence ID" value="ENSAPLP00000021101.1"/>
    <property type="gene ID" value="ENSAPLG00000003598.2"/>
</dbReference>
<dbReference type="InterPro" id="IPR029063">
    <property type="entry name" value="SAM-dependent_MTases_sf"/>
</dbReference>
<evidence type="ECO:0000256" key="4">
    <source>
        <dbReference type="ARBA" id="ARBA00022679"/>
    </source>
</evidence>
<feature type="compositionally biased region" description="Basic residues" evidence="6">
    <location>
        <begin position="169"/>
        <end position="181"/>
    </location>
</feature>
<feature type="compositionally biased region" description="Basic residues" evidence="6">
    <location>
        <begin position="138"/>
        <end position="157"/>
    </location>
</feature>
<sequence length="493" mass="54713">KWPESSSRSADKQSAEWFKALCFGVTFVCFTIYSQTGFLKASTFFKGLSPSLPYLGTNSKNPSGCLPGHLPKGEIKPKASETRSFPVWKSSHENKSAPPAPPAPARRPAGGAAASAAARQRKRKRSRAAPRGSACRQRAWRRRRRVRAGRPRPRRPRPSSAPPCPPGSRPRRRRRCRRSWARPRGSAGTAARSTSPCRPAACRRCVRPARLPLPPSRSPAESPGRGGAASHPSPASPPFQVHRLRSVDNLFVVVQEFRDYQFKETKVLLNIHNNEVVVGIALTEESLHRRNITHFGPTTLRSTLAYGMLRLCDPQPTDIIVDPMCGTGAIPIEGAMEWPSCYHIAGDNNPQAVKRAANNICSLLKKNENKESSTSLGIPLDIIQWDICNLPLRTGSVDVIVTDMPFGKRIGSKKKNWDLYPACLMEMGRICTPGTGRAALLTQDKKCFAKALSRMGHIWRKNQTVWVNVGGLHAAVYLLKRTWERAEEKRSFW</sequence>
<keyword evidence="3" id="KW-0489">Methyltransferase</keyword>
<dbReference type="AlphaFoldDB" id="A0A493T5I5"/>
<dbReference type="GO" id="GO:0030488">
    <property type="term" value="P:tRNA methylation"/>
    <property type="evidence" value="ECO:0007669"/>
    <property type="project" value="TreeGrafter"/>
</dbReference>
<keyword evidence="5" id="KW-0819">tRNA processing</keyword>
<evidence type="ECO:0000256" key="6">
    <source>
        <dbReference type="SAM" id="MobiDB-lite"/>
    </source>
</evidence>
<comment type="subcellular location">
    <subcellularLocation>
        <location evidence="1">Cytoplasm</location>
    </subcellularLocation>
</comment>
<reference evidence="8" key="2">
    <citation type="submission" date="2025-08" db="UniProtKB">
        <authorList>
            <consortium name="Ensembl"/>
        </authorList>
    </citation>
    <scope>IDENTIFICATION</scope>
</reference>
<keyword evidence="4" id="KW-0808">Transferase</keyword>
<evidence type="ECO:0000256" key="1">
    <source>
        <dbReference type="ARBA" id="ARBA00004496"/>
    </source>
</evidence>
<evidence type="ECO:0000259" key="7">
    <source>
        <dbReference type="Pfam" id="PF01170"/>
    </source>
</evidence>
<evidence type="ECO:0000256" key="2">
    <source>
        <dbReference type="ARBA" id="ARBA00022490"/>
    </source>
</evidence>
<feature type="compositionally biased region" description="Low complexity" evidence="6">
    <location>
        <begin position="106"/>
        <end position="118"/>
    </location>
</feature>
<organism evidence="8 9">
    <name type="scientific">Anas platyrhynchos platyrhynchos</name>
    <name type="common">Northern mallard</name>
    <dbReference type="NCBI Taxonomy" id="8840"/>
    <lineage>
        <taxon>Eukaryota</taxon>
        <taxon>Metazoa</taxon>
        <taxon>Chordata</taxon>
        <taxon>Craniata</taxon>
        <taxon>Vertebrata</taxon>
        <taxon>Euteleostomi</taxon>
        <taxon>Archelosauria</taxon>
        <taxon>Archosauria</taxon>
        <taxon>Dinosauria</taxon>
        <taxon>Saurischia</taxon>
        <taxon>Theropoda</taxon>
        <taxon>Coelurosauria</taxon>
        <taxon>Aves</taxon>
        <taxon>Neognathae</taxon>
        <taxon>Galloanserae</taxon>
        <taxon>Anseriformes</taxon>
        <taxon>Anatidae</taxon>
        <taxon>Anatinae</taxon>
        <taxon>Anas</taxon>
    </lineage>
</organism>
<dbReference type="SUPFAM" id="SSF53335">
    <property type="entry name" value="S-adenosyl-L-methionine-dependent methyltransferases"/>
    <property type="match status" value="1"/>
</dbReference>
<dbReference type="Gene3D" id="3.40.50.150">
    <property type="entry name" value="Vaccinia Virus protein VP39"/>
    <property type="match status" value="1"/>
</dbReference>
<dbReference type="PANTHER" id="PTHR14911:SF13">
    <property type="entry name" value="TRNA (GUANINE(6)-N2)-METHYLTRANSFERASE THUMP3"/>
    <property type="match status" value="1"/>
</dbReference>
<proteinExistence type="predicted"/>
<dbReference type="InterPro" id="IPR053943">
    <property type="entry name" value="RlmKL-like_Mtase_CS"/>
</dbReference>
<evidence type="ECO:0000313" key="9">
    <source>
        <dbReference type="Proteomes" id="UP000016666"/>
    </source>
</evidence>